<dbReference type="InterPro" id="IPR034922">
    <property type="entry name" value="REX1-like_exo"/>
</dbReference>
<dbReference type="InterPro" id="IPR047021">
    <property type="entry name" value="REXO1/3/4-like"/>
</dbReference>
<keyword evidence="8" id="KW-0812">Transmembrane</keyword>
<feature type="compositionally biased region" description="Basic residues" evidence="7">
    <location>
        <begin position="130"/>
        <end position="141"/>
    </location>
</feature>
<accession>A0A7E5W1R1</accession>
<dbReference type="InParanoid" id="A0A7E5W1R1"/>
<keyword evidence="4" id="KW-0378">Hydrolase</keyword>
<protein>
    <submittedName>
        <fullName evidence="11">Exonuclease GOR-like isoform X1</fullName>
    </submittedName>
</protein>
<name>A0A7E5W1R1_TRINI</name>
<dbReference type="InterPro" id="IPR036397">
    <property type="entry name" value="RNaseH_sf"/>
</dbReference>
<evidence type="ECO:0000313" key="10">
    <source>
        <dbReference type="Proteomes" id="UP000322000"/>
    </source>
</evidence>
<dbReference type="OrthoDB" id="206335at2759"/>
<evidence type="ECO:0000256" key="4">
    <source>
        <dbReference type="ARBA" id="ARBA00022801"/>
    </source>
</evidence>
<evidence type="ECO:0000256" key="1">
    <source>
        <dbReference type="ARBA" id="ARBA00004123"/>
    </source>
</evidence>
<dbReference type="GO" id="GO:0003676">
    <property type="term" value="F:nucleic acid binding"/>
    <property type="evidence" value="ECO:0007669"/>
    <property type="project" value="InterPro"/>
</dbReference>
<comment type="subcellular location">
    <subcellularLocation>
        <location evidence="1">Nucleus</location>
    </subcellularLocation>
</comment>
<dbReference type="AlphaFoldDB" id="A0A7E5W1R1"/>
<organism evidence="10 11">
    <name type="scientific">Trichoplusia ni</name>
    <name type="common">Cabbage looper</name>
    <dbReference type="NCBI Taxonomy" id="7111"/>
    <lineage>
        <taxon>Eukaryota</taxon>
        <taxon>Metazoa</taxon>
        <taxon>Ecdysozoa</taxon>
        <taxon>Arthropoda</taxon>
        <taxon>Hexapoda</taxon>
        <taxon>Insecta</taxon>
        <taxon>Pterygota</taxon>
        <taxon>Neoptera</taxon>
        <taxon>Endopterygota</taxon>
        <taxon>Lepidoptera</taxon>
        <taxon>Glossata</taxon>
        <taxon>Ditrysia</taxon>
        <taxon>Noctuoidea</taxon>
        <taxon>Noctuidae</taxon>
        <taxon>Plusiinae</taxon>
        <taxon>Trichoplusia</taxon>
    </lineage>
</organism>
<feature type="transmembrane region" description="Helical" evidence="8">
    <location>
        <begin position="12"/>
        <end position="30"/>
    </location>
</feature>
<feature type="domain" description="Exonuclease" evidence="9">
    <location>
        <begin position="323"/>
        <end position="482"/>
    </location>
</feature>
<feature type="region of interest" description="Disordered" evidence="7">
    <location>
        <begin position="213"/>
        <end position="239"/>
    </location>
</feature>
<evidence type="ECO:0000256" key="5">
    <source>
        <dbReference type="ARBA" id="ARBA00022839"/>
    </source>
</evidence>
<dbReference type="PANTHER" id="PTHR12801">
    <property type="entry name" value="RNA EXONUCLEASE REXO1 / RECO3 FAMILY MEMBER-RELATED"/>
    <property type="match status" value="1"/>
</dbReference>
<dbReference type="RefSeq" id="XP_026734545.1">
    <property type="nucleotide sequence ID" value="XM_026878744.1"/>
</dbReference>
<dbReference type="GeneID" id="113498650"/>
<dbReference type="FunFam" id="3.30.420.10:FF:000031">
    <property type="entry name" value="RNA exonuclease 1"/>
    <property type="match status" value="1"/>
</dbReference>
<proteinExistence type="inferred from homology"/>
<feature type="compositionally biased region" description="Polar residues" evidence="7">
    <location>
        <begin position="59"/>
        <end position="69"/>
    </location>
</feature>
<dbReference type="SUPFAM" id="SSF53098">
    <property type="entry name" value="Ribonuclease H-like"/>
    <property type="match status" value="1"/>
</dbReference>
<keyword evidence="5" id="KW-0269">Exonuclease</keyword>
<evidence type="ECO:0000256" key="8">
    <source>
        <dbReference type="SAM" id="Phobius"/>
    </source>
</evidence>
<keyword evidence="8" id="KW-0472">Membrane</keyword>
<evidence type="ECO:0000313" key="11">
    <source>
        <dbReference type="RefSeq" id="XP_026734545.1"/>
    </source>
</evidence>
<dbReference type="InterPro" id="IPR013520">
    <property type="entry name" value="Ribonucl_H"/>
</dbReference>
<evidence type="ECO:0000256" key="3">
    <source>
        <dbReference type="ARBA" id="ARBA00022722"/>
    </source>
</evidence>
<dbReference type="CDD" id="cd06145">
    <property type="entry name" value="REX1_like"/>
    <property type="match status" value="1"/>
</dbReference>
<dbReference type="KEGG" id="tnl:113498650"/>
<keyword evidence="3" id="KW-0540">Nuclease</keyword>
<keyword evidence="6" id="KW-0539">Nucleus</keyword>
<evidence type="ECO:0000256" key="2">
    <source>
        <dbReference type="ARBA" id="ARBA00006357"/>
    </source>
</evidence>
<dbReference type="GO" id="GO:0010629">
    <property type="term" value="P:negative regulation of gene expression"/>
    <property type="evidence" value="ECO:0007669"/>
    <property type="project" value="UniProtKB-ARBA"/>
</dbReference>
<dbReference type="SMART" id="SM00479">
    <property type="entry name" value="EXOIII"/>
    <property type="match status" value="1"/>
</dbReference>
<gene>
    <name evidence="11" type="primary">LOC113498650</name>
</gene>
<keyword evidence="10" id="KW-1185">Reference proteome</keyword>
<evidence type="ECO:0000259" key="9">
    <source>
        <dbReference type="SMART" id="SM00479"/>
    </source>
</evidence>
<evidence type="ECO:0000256" key="7">
    <source>
        <dbReference type="SAM" id="MobiDB-lite"/>
    </source>
</evidence>
<dbReference type="Proteomes" id="UP000322000">
    <property type="component" value="Chromosome 11"/>
</dbReference>
<keyword evidence="8" id="KW-1133">Transmembrane helix</keyword>
<feature type="region of interest" description="Disordered" evidence="7">
    <location>
        <begin position="45"/>
        <end position="74"/>
    </location>
</feature>
<dbReference type="GO" id="GO:0004527">
    <property type="term" value="F:exonuclease activity"/>
    <property type="evidence" value="ECO:0007669"/>
    <property type="project" value="UniProtKB-KW"/>
</dbReference>
<dbReference type="Gene3D" id="3.30.420.10">
    <property type="entry name" value="Ribonuclease H-like superfamily/Ribonuclease H"/>
    <property type="match status" value="1"/>
</dbReference>
<reference evidence="11" key="1">
    <citation type="submission" date="2025-08" db="UniProtKB">
        <authorList>
            <consortium name="RefSeq"/>
        </authorList>
    </citation>
    <scope>IDENTIFICATION</scope>
</reference>
<evidence type="ECO:0000256" key="6">
    <source>
        <dbReference type="ARBA" id="ARBA00023242"/>
    </source>
</evidence>
<dbReference type="PANTHER" id="PTHR12801:SF115">
    <property type="entry name" value="FI18136P1-RELATED"/>
    <property type="match status" value="1"/>
</dbReference>
<feature type="region of interest" description="Disordered" evidence="7">
    <location>
        <begin position="125"/>
        <end position="155"/>
    </location>
</feature>
<sequence length="504" mass="55445">MGDIQAGQNFNVFLLAGTTIFICVILHFVYKTVFKSKKKEALKHEIESDTGAPVEEVNSETTATETRVSGKTKKRTTWKGKSEFSHPWLLKNLKGHPGTVLLVDFSANGKFMAATCDETLATVDSASAAARRRKPRDRRRPPSAPPTPSTPQRISAEELVEALRPHLLSPKRMWTLGYPLEIDPNSSKAVVYINPPPRPRPLPATTWDVNAPEFVPGSQGDSGRGSLGSTPRSDSDEEADTVEHLCVRCDKMFRMTREGEYLKDEPCLHHWGRVSGDCRYSCCKLPLGARGCSTARFHVWSGTRPGMNGPLEGYVRARSPRGGVYAIDTEMCYTTAGLELASIAVIAADGRLVYKSLVKPSSPVVDHNTRFSGIRPRDLARATKTLRDVQNDILGFVGTDTILIGHALDNDLRALKLLHGAVVDTCALYPHARGFPMRRSLRALSEELLGRIVQRGSAGHSPLEDARAAMDLVLLKVHEERASRTRITNQLPILQPYDPLISAA</sequence>
<comment type="similarity">
    <text evidence="2">Belongs to the REXO1/REXO3 family.</text>
</comment>
<dbReference type="GO" id="GO:0005634">
    <property type="term" value="C:nucleus"/>
    <property type="evidence" value="ECO:0007669"/>
    <property type="project" value="UniProtKB-SubCell"/>
</dbReference>
<dbReference type="InterPro" id="IPR012337">
    <property type="entry name" value="RNaseH-like_sf"/>
</dbReference>